<evidence type="ECO:0000313" key="1">
    <source>
        <dbReference type="EMBL" id="SFI67476.1"/>
    </source>
</evidence>
<dbReference type="EMBL" id="FOQO01000005">
    <property type="protein sequence ID" value="SFI67476.1"/>
    <property type="molecule type" value="Genomic_DNA"/>
</dbReference>
<reference evidence="1 2" key="1">
    <citation type="submission" date="2016-10" db="EMBL/GenBank/DDBJ databases">
        <authorList>
            <person name="de Groot N.N."/>
        </authorList>
    </citation>
    <scope>NUCLEOTIDE SEQUENCE [LARGE SCALE GENOMIC DNA]</scope>
    <source>
        <strain evidence="1 2">RK1</strain>
    </source>
</reference>
<accession>A0A1I3K4X0</accession>
<evidence type="ECO:0000313" key="2">
    <source>
        <dbReference type="Proteomes" id="UP000198670"/>
    </source>
</evidence>
<protein>
    <submittedName>
        <fullName evidence="1">Methane oxygenase PmoA</fullName>
    </submittedName>
</protein>
<name>A0A1I3K4X0_9SPHI</name>
<gene>
    <name evidence="1" type="ORF">SAMN05444682_10590</name>
</gene>
<dbReference type="AlphaFoldDB" id="A0A1I3K4X0"/>
<organism evidence="1 2">
    <name type="scientific">Parapedobacter indicus</name>
    <dbReference type="NCBI Taxonomy" id="1477437"/>
    <lineage>
        <taxon>Bacteria</taxon>
        <taxon>Pseudomonadati</taxon>
        <taxon>Bacteroidota</taxon>
        <taxon>Sphingobacteriia</taxon>
        <taxon>Sphingobacteriales</taxon>
        <taxon>Sphingobacteriaceae</taxon>
        <taxon>Parapedobacter</taxon>
    </lineage>
</organism>
<dbReference type="InterPro" id="IPR029475">
    <property type="entry name" value="DUF6807"/>
</dbReference>
<dbReference type="OrthoDB" id="2540540at2"/>
<sequence>MLKVLSIAFLLFVPVLYGMGRKPIIRIEVSAGSVAHTNLPVNVSLAELGISSVKKIRLVEIAEGRRVEKPFQVINHTETHIYWKLDGVTPAGSVRIFELENGTPTEVPSTLADKQLDDLVLKRQDKQPLLTYRYTVKAPPKGVDPLYGRGGYIHPLYTPSGKVLTRIQPPDHYHHYGIWNPWTKISYDGKEYDLWNLKDHKGTVRFVKFDRIAQGSVFAGFDVVHDHVIFNDGQEERIIRENWKIQVFPMDESRYACDITSELKPTEKLDVILKEYRYAGLGFRATEQWTNQNSEVRTSSGKTWKDADGSLERWAIVSGDLGGTPGGILFMSFPENYNFPEPIRVWPFDGNGGRGDQFFNFSPTKNKDWVLKAGHTYTLKYRLLVFDGRLSADEAESAWQSFAHPPEITVQKI</sequence>
<dbReference type="RefSeq" id="WP_090626745.1">
    <property type="nucleotide sequence ID" value="NZ_FOQO01000005.1"/>
</dbReference>
<keyword evidence="2" id="KW-1185">Reference proteome</keyword>
<proteinExistence type="predicted"/>
<dbReference type="STRING" id="1477437.SAMN05444682_10590"/>
<dbReference type="Proteomes" id="UP000198670">
    <property type="component" value="Unassembled WGS sequence"/>
</dbReference>
<dbReference type="Pfam" id="PF14100">
    <property type="entry name" value="DUF6807"/>
    <property type="match status" value="1"/>
</dbReference>